<feature type="transmembrane region" description="Helical" evidence="1">
    <location>
        <begin position="124"/>
        <end position="146"/>
    </location>
</feature>
<comment type="caution">
    <text evidence="3">The sequence shown here is derived from an EMBL/GenBank/DDBJ whole genome shotgun (WGS) entry which is preliminary data.</text>
</comment>
<feature type="chain" id="PRO_5042133895" evidence="2">
    <location>
        <begin position="21"/>
        <end position="179"/>
    </location>
</feature>
<keyword evidence="4" id="KW-1185">Reference proteome</keyword>
<gene>
    <name evidence="3" type="ORF">QTP70_033537</name>
</gene>
<name>A0AAE0RFV4_9TELE</name>
<dbReference type="EMBL" id="JAUCMX010000003">
    <property type="protein sequence ID" value="KAK3552082.1"/>
    <property type="molecule type" value="Genomic_DNA"/>
</dbReference>
<proteinExistence type="predicted"/>
<accession>A0AAE0RFV4</accession>
<keyword evidence="2" id="KW-0732">Signal</keyword>
<evidence type="ECO:0000313" key="4">
    <source>
        <dbReference type="Proteomes" id="UP001274896"/>
    </source>
</evidence>
<keyword evidence="1" id="KW-0812">Transmembrane</keyword>
<organism evidence="3 4">
    <name type="scientific">Hemibagrus guttatus</name>
    <dbReference type="NCBI Taxonomy" id="175788"/>
    <lineage>
        <taxon>Eukaryota</taxon>
        <taxon>Metazoa</taxon>
        <taxon>Chordata</taxon>
        <taxon>Craniata</taxon>
        <taxon>Vertebrata</taxon>
        <taxon>Euteleostomi</taxon>
        <taxon>Actinopterygii</taxon>
        <taxon>Neopterygii</taxon>
        <taxon>Teleostei</taxon>
        <taxon>Ostariophysi</taxon>
        <taxon>Siluriformes</taxon>
        <taxon>Bagridae</taxon>
        <taxon>Hemibagrus</taxon>
    </lineage>
</organism>
<keyword evidence="1" id="KW-0472">Membrane</keyword>
<evidence type="ECO:0000313" key="3">
    <source>
        <dbReference type="EMBL" id="KAK3552082.1"/>
    </source>
</evidence>
<dbReference type="AlphaFoldDB" id="A0AAE0RFV4"/>
<dbReference type="Proteomes" id="UP001274896">
    <property type="component" value="Unassembled WGS sequence"/>
</dbReference>
<sequence length="179" mass="20154">MQLLKGVFVLGLVLQPSVFSESAFQCYVEVLNNGSVAYKLNNTIPNDWTISWTKNDTVIVSEEGDMHKDYVVDSVENGYILKECYTSIMCILESPLDGVSKKIPCSDPCKPSHIRTSDGRISSFAIIIIMVILFTVLLALIGFFVYTYCKRSRHSTDAEMQCPTMLSQDQNQDQNHTDH</sequence>
<feature type="signal peptide" evidence="2">
    <location>
        <begin position="1"/>
        <end position="20"/>
    </location>
</feature>
<keyword evidence="1" id="KW-1133">Transmembrane helix</keyword>
<protein>
    <submittedName>
        <fullName evidence="3">Uncharacterized protein</fullName>
    </submittedName>
</protein>
<reference evidence="3" key="1">
    <citation type="submission" date="2023-06" db="EMBL/GenBank/DDBJ databases">
        <title>Male Hemibagrus guttatus genome.</title>
        <authorList>
            <person name="Bian C."/>
        </authorList>
    </citation>
    <scope>NUCLEOTIDE SEQUENCE</scope>
    <source>
        <strain evidence="3">Male_cb2023</strain>
        <tissue evidence="3">Muscle</tissue>
    </source>
</reference>
<evidence type="ECO:0000256" key="1">
    <source>
        <dbReference type="SAM" id="Phobius"/>
    </source>
</evidence>
<evidence type="ECO:0000256" key="2">
    <source>
        <dbReference type="SAM" id="SignalP"/>
    </source>
</evidence>